<dbReference type="PROSITE" id="PS51257">
    <property type="entry name" value="PROKAR_LIPOPROTEIN"/>
    <property type="match status" value="1"/>
</dbReference>
<dbReference type="OrthoDB" id="8781658at2"/>
<feature type="region of interest" description="Disordered" evidence="1">
    <location>
        <begin position="415"/>
        <end position="441"/>
    </location>
</feature>
<feature type="chain" id="PRO_5031303451" evidence="2">
    <location>
        <begin position="20"/>
        <end position="441"/>
    </location>
</feature>
<protein>
    <submittedName>
        <fullName evidence="4">Caspase domain-containing protein</fullName>
    </submittedName>
</protein>
<feature type="domain" description="Peptidase C14 caspase" evidence="3">
    <location>
        <begin position="134"/>
        <end position="425"/>
    </location>
</feature>
<dbReference type="Pfam" id="PF00656">
    <property type="entry name" value="Peptidase_C14"/>
    <property type="match status" value="1"/>
</dbReference>
<dbReference type="AlphaFoldDB" id="A0A2T5ITC9"/>
<feature type="compositionally biased region" description="Polar residues" evidence="1">
    <location>
        <begin position="415"/>
        <end position="427"/>
    </location>
</feature>
<keyword evidence="2" id="KW-0732">Signal</keyword>
<dbReference type="GO" id="GO:0006508">
    <property type="term" value="P:proteolysis"/>
    <property type="evidence" value="ECO:0007669"/>
    <property type="project" value="InterPro"/>
</dbReference>
<organism evidence="4 5">
    <name type="scientific">Agitococcus lubricus</name>
    <dbReference type="NCBI Taxonomy" id="1077255"/>
    <lineage>
        <taxon>Bacteria</taxon>
        <taxon>Pseudomonadati</taxon>
        <taxon>Pseudomonadota</taxon>
        <taxon>Gammaproteobacteria</taxon>
        <taxon>Moraxellales</taxon>
        <taxon>Moraxellaceae</taxon>
        <taxon>Agitococcus</taxon>
    </lineage>
</organism>
<feature type="signal peptide" evidence="2">
    <location>
        <begin position="1"/>
        <end position="19"/>
    </location>
</feature>
<dbReference type="Gene3D" id="3.40.50.1460">
    <property type="match status" value="1"/>
</dbReference>
<evidence type="ECO:0000313" key="4">
    <source>
        <dbReference type="EMBL" id="PTQ87118.1"/>
    </source>
</evidence>
<keyword evidence="5" id="KW-1185">Reference proteome</keyword>
<gene>
    <name evidence="4" type="ORF">C8N29_1237</name>
</gene>
<comment type="caution">
    <text evidence="4">The sequence shown here is derived from an EMBL/GenBank/DDBJ whole genome shotgun (WGS) entry which is preliminary data.</text>
</comment>
<sequence>MMRTVMMKGVMLAWMILLAGCANQSMPGYQRVYQGYQVPQNLADAVQARLRAEGISQAIIGRDSVGRLKLNGVYRDEDEVERAFIIVQSIVGIQSTSPFYPENVQEKRWEREAGAALSDYFKRKKQAQSNVPGKKRALVIGINRFQSYPQITDIQGEDDARLMGIVLANYGYDVRSLLGERATKAKIESEIANLDKVLEPNDTLFIYISSHGTPPVPTSGGGDERKMSIVAYDSGPLTSSMDRTGGALTIQRTSVSDKLVQRLAQRTSAMTRVIIDTCYSGEILRDMSNVGSAYQDKMNGGGFEKASVSESSWTGASYTSKAIAFVDDGNSSVGQATKTSEQVTRRNYSFITATSPGELSWGPPSTVGTFPDPTSQTELLRGSFFTQSFIAYLKQFSGDVPRAFEEARIFTSKMVQQGPKQSQNPRRFTTIPADIDNLSKH</sequence>
<dbReference type="InterPro" id="IPR029030">
    <property type="entry name" value="Caspase-like_dom_sf"/>
</dbReference>
<evidence type="ECO:0000256" key="2">
    <source>
        <dbReference type="SAM" id="SignalP"/>
    </source>
</evidence>
<evidence type="ECO:0000259" key="3">
    <source>
        <dbReference type="Pfam" id="PF00656"/>
    </source>
</evidence>
<dbReference type="EMBL" id="QAON01000023">
    <property type="protein sequence ID" value="PTQ87118.1"/>
    <property type="molecule type" value="Genomic_DNA"/>
</dbReference>
<dbReference type="RefSeq" id="WP_107866907.1">
    <property type="nucleotide sequence ID" value="NZ_QAON01000023.1"/>
</dbReference>
<proteinExistence type="predicted"/>
<dbReference type="InterPro" id="IPR011600">
    <property type="entry name" value="Pept_C14_caspase"/>
</dbReference>
<evidence type="ECO:0000313" key="5">
    <source>
        <dbReference type="Proteomes" id="UP000244223"/>
    </source>
</evidence>
<accession>A0A2T5ITC9</accession>
<name>A0A2T5ITC9_9GAMM</name>
<evidence type="ECO:0000256" key="1">
    <source>
        <dbReference type="SAM" id="MobiDB-lite"/>
    </source>
</evidence>
<reference evidence="4 5" key="1">
    <citation type="submission" date="2018-04" db="EMBL/GenBank/DDBJ databases">
        <title>Genomic Encyclopedia of Archaeal and Bacterial Type Strains, Phase II (KMG-II): from individual species to whole genera.</title>
        <authorList>
            <person name="Goeker M."/>
        </authorList>
    </citation>
    <scope>NUCLEOTIDE SEQUENCE [LARGE SCALE GENOMIC DNA]</scope>
    <source>
        <strain evidence="4 5">DSM 5822</strain>
    </source>
</reference>
<dbReference type="GO" id="GO:0004197">
    <property type="term" value="F:cysteine-type endopeptidase activity"/>
    <property type="evidence" value="ECO:0007669"/>
    <property type="project" value="InterPro"/>
</dbReference>
<dbReference type="Proteomes" id="UP000244223">
    <property type="component" value="Unassembled WGS sequence"/>
</dbReference>
<dbReference type="SUPFAM" id="SSF52129">
    <property type="entry name" value="Caspase-like"/>
    <property type="match status" value="1"/>
</dbReference>